<proteinExistence type="predicted"/>
<organism evidence="1 2">
    <name type="scientific">Nesidiocoris tenuis</name>
    <dbReference type="NCBI Taxonomy" id="355587"/>
    <lineage>
        <taxon>Eukaryota</taxon>
        <taxon>Metazoa</taxon>
        <taxon>Ecdysozoa</taxon>
        <taxon>Arthropoda</taxon>
        <taxon>Hexapoda</taxon>
        <taxon>Insecta</taxon>
        <taxon>Pterygota</taxon>
        <taxon>Neoptera</taxon>
        <taxon>Paraneoptera</taxon>
        <taxon>Hemiptera</taxon>
        <taxon>Heteroptera</taxon>
        <taxon>Panheteroptera</taxon>
        <taxon>Cimicomorpha</taxon>
        <taxon>Miridae</taxon>
        <taxon>Dicyphina</taxon>
        <taxon>Nesidiocoris</taxon>
    </lineage>
</organism>
<accession>A0ABN7B6U4</accession>
<evidence type="ECO:0000313" key="1">
    <source>
        <dbReference type="EMBL" id="BES99329.1"/>
    </source>
</evidence>
<reference evidence="1 2" key="1">
    <citation type="submission" date="2023-09" db="EMBL/GenBank/DDBJ databases">
        <title>Nesidiocoris tenuis whole genome shotgun sequence.</title>
        <authorList>
            <person name="Shibata T."/>
            <person name="Shimoda M."/>
            <person name="Kobayashi T."/>
            <person name="Uehara T."/>
        </authorList>
    </citation>
    <scope>NUCLEOTIDE SEQUENCE [LARGE SCALE GENOMIC DNA]</scope>
    <source>
        <strain evidence="1 2">Japan</strain>
    </source>
</reference>
<sequence length="69" mass="7756">MVMMHELYTALVPHGLSETSWAGSSRSAKKVIKLLMLKKSLSRLARSHQTGCWKKPSSRSCSKVINQVR</sequence>
<protein>
    <submittedName>
        <fullName evidence="1">Uncharacterized protein</fullName>
    </submittedName>
</protein>
<keyword evidence="2" id="KW-1185">Reference proteome</keyword>
<name>A0ABN7B6U4_9HEMI</name>
<evidence type="ECO:0000313" key="2">
    <source>
        <dbReference type="Proteomes" id="UP001307889"/>
    </source>
</evidence>
<dbReference type="EMBL" id="AP028918">
    <property type="protein sequence ID" value="BES99329.1"/>
    <property type="molecule type" value="Genomic_DNA"/>
</dbReference>
<gene>
    <name evidence="1" type="ORF">NTJ_12146</name>
</gene>
<dbReference type="Proteomes" id="UP001307889">
    <property type="component" value="Chromosome 10"/>
</dbReference>